<dbReference type="EMBL" id="JADBDY010000001">
    <property type="protein sequence ID" value="MBE1459529.1"/>
    <property type="molecule type" value="Genomic_DNA"/>
</dbReference>
<keyword evidence="5" id="KW-1185">Reference proteome</keyword>
<gene>
    <name evidence="4" type="ORF">H4W79_003743</name>
</gene>
<evidence type="ECO:0000313" key="4">
    <source>
        <dbReference type="EMBL" id="MBE1459529.1"/>
    </source>
</evidence>
<feature type="transmembrane region" description="Helical" evidence="2">
    <location>
        <begin position="9"/>
        <end position="30"/>
    </location>
</feature>
<evidence type="ECO:0000256" key="1">
    <source>
        <dbReference type="SAM" id="MobiDB-lite"/>
    </source>
</evidence>
<comment type="caution">
    <text evidence="4">The sequence shown here is derived from an EMBL/GenBank/DDBJ whole genome shotgun (WGS) entry which is preliminary data.</text>
</comment>
<evidence type="ECO:0000256" key="2">
    <source>
        <dbReference type="SAM" id="Phobius"/>
    </source>
</evidence>
<keyword evidence="2" id="KW-0812">Transmembrane</keyword>
<organism evidence="4 5">
    <name type="scientific">Nocardiopsis terrae</name>
    <dbReference type="NCBI Taxonomy" id="372655"/>
    <lineage>
        <taxon>Bacteria</taxon>
        <taxon>Bacillati</taxon>
        <taxon>Actinomycetota</taxon>
        <taxon>Actinomycetes</taxon>
        <taxon>Streptosporangiales</taxon>
        <taxon>Nocardiopsidaceae</taxon>
        <taxon>Nocardiopsis</taxon>
    </lineage>
</organism>
<dbReference type="InterPro" id="IPR031571">
    <property type="entry name" value="RcpC_dom"/>
</dbReference>
<keyword evidence="2" id="KW-0472">Membrane</keyword>
<reference evidence="4 5" key="1">
    <citation type="submission" date="2020-10" db="EMBL/GenBank/DDBJ databases">
        <title>Sequencing the genomes of 1000 actinobacteria strains.</title>
        <authorList>
            <person name="Klenk H.-P."/>
        </authorList>
    </citation>
    <scope>NUCLEOTIDE SEQUENCE [LARGE SCALE GENOMIC DNA]</scope>
    <source>
        <strain evidence="4 5">DSM 45157</strain>
    </source>
</reference>
<accession>A0ABR9HKK0</accession>
<feature type="region of interest" description="Disordered" evidence="1">
    <location>
        <begin position="240"/>
        <end position="263"/>
    </location>
</feature>
<evidence type="ECO:0000259" key="3">
    <source>
        <dbReference type="Pfam" id="PF16976"/>
    </source>
</evidence>
<dbReference type="InterPro" id="IPR017592">
    <property type="entry name" value="Pilus_assmbl_Flp-typ_CpaB"/>
</dbReference>
<name>A0ABR9HKK0_9ACTN</name>
<feature type="domain" description="Flp pilus assembly protein RcpC/CpaB" evidence="3">
    <location>
        <begin position="114"/>
        <end position="214"/>
    </location>
</feature>
<proteinExistence type="predicted"/>
<dbReference type="Pfam" id="PF16976">
    <property type="entry name" value="RcpC"/>
    <property type="match status" value="1"/>
</dbReference>
<feature type="compositionally biased region" description="Basic and acidic residues" evidence="1">
    <location>
        <begin position="254"/>
        <end position="263"/>
    </location>
</feature>
<dbReference type="RefSeq" id="WP_191275067.1">
    <property type="nucleotide sequence ID" value="NZ_BMXJ01000008.1"/>
</dbReference>
<sequence length="263" mass="28124">MNPRQRRGVLLMVVAAIGAVAVFASVFAYLNSQQEQMGRFSTVLRLAEPVEAYQPIGQDSVERVEVPAAYFDPEVFITDLSDVDTPSGQELVASTHLEAGAILQRGMVEPQPTLTTGEREIAIMVNAETGVAGKVQRGSVVDIYGTFQARDHGEACATRVITEVEVLDIGELRSQEEEGGGVTGVVPVTFRLDPQAALQLAYAEEFSTKLRLALVSAAGGGDAGEPQVCSGDFDEIIEEIADDQGAQPSDGEQTEERRTPQGE</sequence>
<dbReference type="Proteomes" id="UP000598217">
    <property type="component" value="Unassembled WGS sequence"/>
</dbReference>
<evidence type="ECO:0000313" key="5">
    <source>
        <dbReference type="Proteomes" id="UP000598217"/>
    </source>
</evidence>
<protein>
    <submittedName>
        <fullName evidence="4">Pilus assembly protein CpaB</fullName>
    </submittedName>
</protein>
<dbReference type="NCBIfam" id="TIGR03177">
    <property type="entry name" value="pilus_cpaB"/>
    <property type="match status" value="1"/>
</dbReference>
<keyword evidence="2" id="KW-1133">Transmembrane helix</keyword>